<dbReference type="Gene3D" id="3.80.10.10">
    <property type="entry name" value="Ribonuclease Inhibitor"/>
    <property type="match status" value="1"/>
</dbReference>
<dbReference type="GO" id="GO:0016020">
    <property type="term" value="C:membrane"/>
    <property type="evidence" value="ECO:0007669"/>
    <property type="project" value="UniProtKB-SubCell"/>
</dbReference>
<feature type="domain" description="Fibronectin type-III" evidence="17">
    <location>
        <begin position="426"/>
        <end position="514"/>
    </location>
</feature>
<evidence type="ECO:0000256" key="1">
    <source>
        <dbReference type="ARBA" id="ARBA00004141"/>
    </source>
</evidence>
<comment type="subcellular location">
    <subcellularLocation>
        <location evidence="1">Membrane</location>
        <topology evidence="1">Multi-pass membrane protein</topology>
    </subcellularLocation>
    <subcellularLocation>
        <location evidence="2">Secreted</location>
        <location evidence="2">Extracellular space</location>
        <location evidence="2">Extracellular matrix</location>
    </subcellularLocation>
</comment>
<dbReference type="InterPro" id="IPR036116">
    <property type="entry name" value="FN3_sf"/>
</dbReference>
<evidence type="ECO:0000259" key="18">
    <source>
        <dbReference type="PROSITE" id="PS51111"/>
    </source>
</evidence>
<evidence type="ECO:0000256" key="3">
    <source>
        <dbReference type="ARBA" id="ARBA00007200"/>
    </source>
</evidence>
<dbReference type="InterPro" id="IPR044913">
    <property type="entry name" value="P_trefoil_dom_sf"/>
</dbReference>
<dbReference type="SUPFAM" id="SSF49265">
    <property type="entry name" value="Fibronectin type III"/>
    <property type="match status" value="7"/>
</dbReference>
<evidence type="ECO:0000256" key="14">
    <source>
        <dbReference type="SAM" id="MobiDB-lite"/>
    </source>
</evidence>
<keyword evidence="22" id="KW-1185">Reference proteome</keyword>
<dbReference type="InterPro" id="IPR014010">
    <property type="entry name" value="REJ_dom"/>
</dbReference>
<keyword evidence="11 13" id="KW-1015">Disulfide bond</keyword>
<feature type="region of interest" description="Disordered" evidence="14">
    <location>
        <begin position="2235"/>
        <end position="2270"/>
    </location>
</feature>
<keyword evidence="6 15" id="KW-0812">Transmembrane</keyword>
<comment type="caution">
    <text evidence="12">Lacks conserved residue(s) required for the propagation of feature annotation.</text>
</comment>
<dbReference type="Pfam" id="PF01825">
    <property type="entry name" value="GPS"/>
    <property type="match status" value="1"/>
</dbReference>
<dbReference type="PROSITE" id="PS50853">
    <property type="entry name" value="FN3"/>
    <property type="match status" value="11"/>
</dbReference>
<dbReference type="Pfam" id="PF08016">
    <property type="entry name" value="PKD_channel"/>
    <property type="match status" value="1"/>
</dbReference>
<feature type="transmembrane region" description="Helical" evidence="15">
    <location>
        <begin position="3380"/>
        <end position="3398"/>
    </location>
</feature>
<keyword evidence="5" id="KW-0245">EGF-like domain</keyword>
<evidence type="ECO:0000259" key="16">
    <source>
        <dbReference type="PROSITE" id="PS50095"/>
    </source>
</evidence>
<evidence type="ECO:0000259" key="20">
    <source>
        <dbReference type="PROSITE" id="PS51448"/>
    </source>
</evidence>
<feature type="region of interest" description="Disordered" evidence="14">
    <location>
        <begin position="3606"/>
        <end position="3632"/>
    </location>
</feature>
<dbReference type="PROSITE" id="PS51406">
    <property type="entry name" value="FIBRINOGEN_C_2"/>
    <property type="match status" value="1"/>
</dbReference>
<dbReference type="InterPro" id="IPR000203">
    <property type="entry name" value="GPS"/>
</dbReference>
<dbReference type="InterPro" id="IPR051223">
    <property type="entry name" value="Polycystin"/>
</dbReference>
<protein>
    <recommendedName>
        <fullName evidence="23">Protein-tyrosine-phosphatase</fullName>
    </recommendedName>
</protein>
<evidence type="ECO:0000256" key="5">
    <source>
        <dbReference type="ARBA" id="ARBA00022536"/>
    </source>
</evidence>
<evidence type="ECO:0000256" key="11">
    <source>
        <dbReference type="ARBA" id="ARBA00023157"/>
    </source>
</evidence>
<feature type="domain" description="Fibronectin type-III" evidence="17">
    <location>
        <begin position="839"/>
        <end position="934"/>
    </location>
</feature>
<evidence type="ECO:0000256" key="13">
    <source>
        <dbReference type="PROSITE-ProRule" id="PRU00779"/>
    </source>
</evidence>
<dbReference type="Pfam" id="PF20519">
    <property type="entry name" value="Polycystin_dom"/>
    <property type="match status" value="1"/>
</dbReference>
<dbReference type="Gene3D" id="2.60.220.50">
    <property type="match status" value="1"/>
</dbReference>
<evidence type="ECO:0000256" key="2">
    <source>
        <dbReference type="ARBA" id="ARBA00004498"/>
    </source>
</evidence>
<dbReference type="SUPFAM" id="SSF57492">
    <property type="entry name" value="Trefoil"/>
    <property type="match status" value="1"/>
</dbReference>
<feature type="domain" description="Fibronectin type-III" evidence="17">
    <location>
        <begin position="1334"/>
        <end position="1430"/>
    </location>
</feature>
<feature type="region of interest" description="Disordered" evidence="14">
    <location>
        <begin position="3680"/>
        <end position="3709"/>
    </location>
</feature>
<feature type="non-terminal residue" evidence="21">
    <location>
        <position position="1"/>
    </location>
</feature>
<feature type="domain" description="Fibronectin type-III" evidence="17">
    <location>
        <begin position="1533"/>
        <end position="1629"/>
    </location>
</feature>
<dbReference type="Gene3D" id="3.90.215.10">
    <property type="entry name" value="Gamma Fibrinogen, chain A, domain 1"/>
    <property type="match status" value="1"/>
</dbReference>
<dbReference type="Gene3D" id="2.60.40.10">
    <property type="entry name" value="Immunoglobulins"/>
    <property type="match status" value="11"/>
</dbReference>
<dbReference type="InterPro" id="IPR002181">
    <property type="entry name" value="Fibrinogen_a/b/g_C_dom"/>
</dbReference>
<feature type="compositionally biased region" description="Basic and acidic residues" evidence="14">
    <location>
        <begin position="3619"/>
        <end position="3632"/>
    </location>
</feature>
<feature type="domain" description="Fibronectin type-III" evidence="17">
    <location>
        <begin position="1136"/>
        <end position="1232"/>
    </location>
</feature>
<dbReference type="InterPro" id="IPR001024">
    <property type="entry name" value="PLAT/LH2_dom"/>
</dbReference>
<dbReference type="Pfam" id="PF01477">
    <property type="entry name" value="PLAT"/>
    <property type="match status" value="1"/>
</dbReference>
<evidence type="ECO:0000256" key="15">
    <source>
        <dbReference type="SAM" id="Phobius"/>
    </source>
</evidence>
<dbReference type="InterPro" id="IPR013122">
    <property type="entry name" value="PKD1_2_channel"/>
</dbReference>
<dbReference type="Proteomes" id="UP001159428">
    <property type="component" value="Unassembled WGS sequence"/>
</dbReference>
<comment type="caution">
    <text evidence="21">The sequence shown here is derived from an EMBL/GenBank/DDBJ whole genome shotgun (WGS) entry which is preliminary data.</text>
</comment>
<dbReference type="InterPro" id="IPR000519">
    <property type="entry name" value="P_trefoil_dom"/>
</dbReference>
<comment type="similarity">
    <text evidence="3">Belongs to the polycystin family.</text>
</comment>
<dbReference type="PANTHER" id="PTHR10877:SF150">
    <property type="entry name" value="REJ DOMAIN-CONTAINING PROTEIN"/>
    <property type="match status" value="1"/>
</dbReference>
<dbReference type="PANTHER" id="PTHR10877">
    <property type="entry name" value="POLYCYSTIN FAMILY MEMBER"/>
    <property type="match status" value="1"/>
</dbReference>
<dbReference type="Pfam" id="PF00147">
    <property type="entry name" value="Fibrinogen_C"/>
    <property type="match status" value="1"/>
</dbReference>
<keyword evidence="8" id="KW-0677">Repeat</keyword>
<dbReference type="SMART" id="SM00308">
    <property type="entry name" value="LH2"/>
    <property type="match status" value="1"/>
</dbReference>
<dbReference type="EMBL" id="CALNXJ010000130">
    <property type="protein sequence ID" value="CAH3166169.1"/>
    <property type="molecule type" value="Genomic_DNA"/>
</dbReference>
<dbReference type="InterPro" id="IPR003961">
    <property type="entry name" value="FN3_dom"/>
</dbReference>
<gene>
    <name evidence="21" type="ORF">PMEA_00005205</name>
</gene>
<feature type="transmembrane region" description="Helical" evidence="15">
    <location>
        <begin position="2989"/>
        <end position="3019"/>
    </location>
</feature>
<feature type="transmembrane region" description="Helical" evidence="15">
    <location>
        <begin position="3082"/>
        <end position="3104"/>
    </location>
</feature>
<keyword evidence="4" id="KW-0272">Extracellular matrix</keyword>
<dbReference type="InterPro" id="IPR002859">
    <property type="entry name" value="PKD/REJ-like"/>
</dbReference>
<feature type="domain" description="Fibronectin type-III" evidence="17">
    <location>
        <begin position="1037"/>
        <end position="1132"/>
    </location>
</feature>
<feature type="domain" description="Fibronectin type-III" evidence="17">
    <location>
        <begin position="1433"/>
        <end position="1528"/>
    </location>
</feature>
<reference evidence="21 22" key="1">
    <citation type="submission" date="2022-05" db="EMBL/GenBank/DDBJ databases">
        <authorList>
            <consortium name="Genoscope - CEA"/>
            <person name="William W."/>
        </authorList>
    </citation>
    <scope>NUCLEOTIDE SEQUENCE [LARGE SCALE GENOMIC DNA]</scope>
</reference>
<feature type="transmembrane region" description="Helical" evidence="15">
    <location>
        <begin position="3338"/>
        <end position="3360"/>
    </location>
</feature>
<dbReference type="SUPFAM" id="SSF56496">
    <property type="entry name" value="Fibrinogen C-terminal domain-like"/>
    <property type="match status" value="1"/>
</dbReference>
<evidence type="ECO:0000256" key="10">
    <source>
        <dbReference type="ARBA" id="ARBA00023136"/>
    </source>
</evidence>
<dbReference type="CDD" id="cd00111">
    <property type="entry name" value="Trefoil"/>
    <property type="match status" value="1"/>
</dbReference>
<dbReference type="FunFam" id="2.60.40.10:FF:000028">
    <property type="entry name" value="Neuronal cell adhesion molecule"/>
    <property type="match status" value="2"/>
</dbReference>
<dbReference type="SMART" id="SM00186">
    <property type="entry name" value="FBG"/>
    <property type="match status" value="1"/>
</dbReference>
<dbReference type="Pfam" id="PF00041">
    <property type="entry name" value="fn3"/>
    <property type="match status" value="11"/>
</dbReference>
<feature type="domain" description="Fibronectin type-III" evidence="17">
    <location>
        <begin position="520"/>
        <end position="616"/>
    </location>
</feature>
<dbReference type="InterPro" id="IPR014716">
    <property type="entry name" value="Fibrinogen_a/b/g_C_1"/>
</dbReference>
<evidence type="ECO:0000256" key="9">
    <source>
        <dbReference type="ARBA" id="ARBA00022989"/>
    </source>
</evidence>
<keyword evidence="9 15" id="KW-1133">Transmembrane helix</keyword>
<name>A0AAU9Y294_9CNID</name>
<dbReference type="InterPro" id="IPR036392">
    <property type="entry name" value="PLAT/LH2_dom_sf"/>
</dbReference>
<feature type="disulfide bond" evidence="13">
    <location>
        <begin position="297"/>
        <end position="312"/>
    </location>
</feature>
<evidence type="ECO:0000256" key="4">
    <source>
        <dbReference type="ARBA" id="ARBA00022530"/>
    </source>
</evidence>
<feature type="transmembrane region" description="Helical" evidence="15">
    <location>
        <begin position="2845"/>
        <end position="2865"/>
    </location>
</feature>
<sequence>DLRDNLITTPGSDQVQRVLGRISKVFLDNNPLECDCAIKPSLWTAEVTGTCAHPPHLRGVEVNTLHTEDFKCAKSCAGLFTHGRRSNTFYNLHNPDHALLPRNQSYIRVWCDMQGPNGGWILLQQRNNATFNFLRNWVSYEKGFGEPGFGYWLGNRNMHAITFKRKHVLRFELPDLVDEKNQVLFFEYDNFRVLSPSTYYTIQTGKHRGTIHNIFWYINNSAFSTWDQDNDKSKQACAWINSGAWWYGDHCYVIDPNSMQEFIRITMKAKEVLGDHNLFLYILGNCKSREVYGRIECGWVNITKDHCLARDCCYDITAHGHNARSSTVNCFVKPHLVFVERIGCFFIDSRRILAYQDPPLEIVKSCSSLARSRGLKVFAVRNGSECLGDKQLPSLLHRLFTSRGCLGGRGGPNVSDVYRLTMFVTKLTGLGASKTTFQSVHVDWNASPEPFILGYRIRFQDNSFVVPWNKTYAHLQGLHSNTTYNISVIPLHGLSDEDNFADNAESIHIVTKPESAPSRAPAFVAVQNSSSTSLTIKWTYITEGNFQGKPIGYNVSYYSVILKSDISFGIVNFTTNVTTLTNLNAYTIYVVRVAAVSSGGIGPAKAIKVRTDAKAPSAAPHLITAYNSSSTTLLVEWSYLPEDKFEGQRIGYVINYYPVDLKGDIDFENVNYTSNTTTLTNLTVYTTYVIHVSAVSSGGIGLANAVEARTSAKGTDLFIIRKARFKLRWSLLPAGNFQRQSVGYRINHYPADLKGEIDFVSVNFSTNIVTLTNLTVHTTYVINVTALSKIIALRQQNKNFVYEIYNGKLSTHPNRTFRLKINGILSLINPSFPQAPSRAPDLVTVCSYSSTSLIVDWRQLREKQFQGKPIGYRVTYHYVGLELDGGSVRVNYSTNRTTLTNLTVYTMYVIKVSAVSSGGIGPAYIVETRTGAEAPFLAPGFVFAHSTSSTTVIIKWSRLSEKDFHGQLIGYNITYSSLDLQSEVNVITTNYTANSTTLTNLTVYTIYVINVSAVSSGGIGPANTVTARTDSDAPLRAPVLVTTQNSSSTSLLVQWTRLPEEDFRGQPIGYNIIYYPAEIENDVNLVTVNFTTNKTTLTNLTVYTIYVINVTVVSSGGIGPVKTAKVRTDAEAPSQAPHLVTVYNSSSTSLDVRWSLLLEKHFQGQPTGYRISYYSDKSENDTKVMSLNYATNTTTLTNLKVYTMYVIYVSAVSSGGIGPAKTARARTDAGAPFKASEVVTAHNSSSTSLVVNWSHLPEKKFQGKPIGYKITFHPVKSGIDVKYVSVNYTTNSTTLTNLTAYTIYVIRVSAVSSGGIGPANTVKARTDSEAPYRAPDLVIAYNLSSTILAVKWRHLPENYFQGEPLSYRISYNPIASENDINAFSVNYTSNTTTLTNLTVYTVYVINVSAVSSGGIGPANTVRARTGAEVPSVAPGQVMVTAQSSTSLHVSWTAVPQKHHRGKIHMHKIYISLATQPINYINSYFSFNPVEYNINDLRVFTLYVIRVSAVNEAGEGPKSRAVTARTLQGVPSAPPMNLSLVHSDSWSIVVEWKPVPVGYENGIIKGYTLVHRVKDSENSMSMADDSIYSKNIAVLSGLEFDTLYSIRVAAFTNAGSGNFSEPIERSCRSPTVELPGLSSNVTSSLTVRRANQLVISSKVTLDCELLYETIFNWEVYDLHSQSREHPFLSRYGGTSEFLIKRGKLPVGIYLVRLTVKMAGTQVFGLSEGYIRVIESPLVAHISGGTKVERGFNKTLVFNASLSRDPDSFNPPNGLRFTWICRNYSQKFSDDLLEIPVALPRPSAANLDSGGCFGIGAGNIGGNDSIVKIDSGYMTENSSYFITVVVEKHPRKAYFTQEVIISPGDPPVVEIRCEDNCDLKMNPSRRLALARLCEELDCRRGLSYQWTLFEADVANESKWIRVGDLQEKIRTRLTSPRVVLNPGVLKSNMIYKFVLTAKRRGGHAGYSEYQFATYSSPTEGKCDVTPLSGRTLDTTFTFACSGWAYPDRPLQYSFIYFIDDVFPNVVCKGMERSIKTTLPAGQQIKNYTIDFRVRVADMFGAFTEVRTPVQVLQLQLNAERLVDRAVQLTTGNQSQLNKLLQSGDLSQAVQLAKAAIVAVDVDEKIPQNKLKEKRKGVKSSIVKRLSAVQVETVERIQQISKVIAEAVSVVGEVTAEAQRAAADALQSMTTVLKEESSAGKSYEALLDGARSLAAGLGGMLKVSSYWAREYEMRDTHQVDSANVHRQRKSLRSLDPTVQQRSKQDGTAELLQGRNESRERALGLLQSLENVGRTILSRTLVGEKPKELSSQPVSQLIFREEPHFLPGSVLSNQDYSCALPSDSNLFGNSTLFVDSQMITTSFVSYSWHPSAARLTSGVFSLEFKNSYGHLFNVTELTTPMTIKLRNNYNLINTSRSYFVGTRKTVFHKINITHLGITLILRVRPENSKTELFVTLMFGKRPSANNSDMNVTVPNFSTCAQTSSGYVNCSTDPYKVLVDSKLIKKTGIYFIGIQIKSKGPSRKRRCIGQGRSKRACVQYKEVLAADGTKAGQSPHNRIFRKGDENYTIQVMPAACLYWNTAMSKWTFDGCKVAETTTMDVIYCHCNHLTTFGGELFVAANPIDFDKVFVELKRIPETGNVAVIITVSCVFGLYLILILWVRKADKKDALKIGDKQFLGSLSPWCCRYEIEISTGIWFDSGTSAKVYLVLEGEMESSRPYHLKSNSFIPFARGSLVCFTLSVPSNVGTLRRVRVWHDNSGESPSWYLNTIKIYDAFSQELKTFTCHKWLAVEKGDGLIDRTLAADSTAGKRKNLWESCRNTVAGKLGDGHLWFSVATRPPSRRFTRVQRLSCCLSLLLTTMLASAMFYQFVPGHVQQQRTFRLGPLVLNLRQLIIALESIVVVLPVNLIIVGIFSHVATNVDTPGQLQQRYKVRERFSIHKVTEKHRYRRGLRMTLPYCFVYLAWFLCFISSAASATFIILYSLHWSRETSEEWLISIVMSLFVEIFLLEPVKIVVVALFLSFFCQLDADELAQTPRTVVHFDEVTFADGQKEDENDEKIASPKPLSKKELHRARIYRMRELRMYKAIQKIVCYFLYLLVLMIMCYGGRSRYSYSLKFSLEQKFGEVNEILTLENMWQWLQDVLLPGIYQDGEDLAFSNSTTFTGEGDVVLVGMPRLRQLRVKKDSCHVVKEAKSLFNSCIASYSLEAEDKTDLYRPGWLPLLSSLNSSTETLNKVCPKPWRYSTAEQTKSFPFWGRLYPLYSQGGYLAELGYDRKSATKVISELNMLNWFDKYTSTVLIEFVIFNPHVSLFSAVWIPVEFSPSGYVASGHMIHPLHMYNIGAGYSVAHLVCQILFLLFIVYFVFKETKEMIQQPNHYFRRFLNWIELAQIFAAISFAVVHIFKEVELSVHTTKLHENVFQFISFDRIVLLDDMETAFLALLMFFNTLKLLYLLRFNSYVKRLSDVTKASFLELVNCSIGFYVFMFAFTHFGFIQFGREVEEYSSLSSAFRSLLIQGVLSDGAEYLQDGHDVIGPTFFIVFNICLQVIWVNIFISILIYNYRTVTQFSRGRFSFGKFMIRKIKEILHCIGDGKPPHTGPSNNRKKRVHWENENDSVELGNNNDDIGRSERADGKTRGPPLKELDKCVTLMSLKFNDLYIDEFIEDIEDIELLNRWTDTCASRRNVSENRRAGTQSDEVVQASETHRMNKHVKRG</sequence>
<feature type="domain" description="Fibronectin type-III" evidence="17">
    <location>
        <begin position="619"/>
        <end position="714"/>
    </location>
</feature>
<evidence type="ECO:0000256" key="12">
    <source>
        <dbReference type="PROSITE-ProRule" id="PRU00152"/>
    </source>
</evidence>
<keyword evidence="10 15" id="KW-0472">Membrane</keyword>
<dbReference type="InterPro" id="IPR013783">
    <property type="entry name" value="Ig-like_fold"/>
</dbReference>
<evidence type="ECO:0000313" key="21">
    <source>
        <dbReference type="EMBL" id="CAH3166169.1"/>
    </source>
</evidence>
<feature type="domain" description="PLAT" evidence="16">
    <location>
        <begin position="2681"/>
        <end position="2798"/>
    </location>
</feature>
<dbReference type="InterPro" id="IPR046791">
    <property type="entry name" value="Polycystin_dom"/>
</dbReference>
<feature type="domain" description="REJ" evidence="18">
    <location>
        <begin position="1626"/>
        <end position="2363"/>
    </location>
</feature>
<dbReference type="GO" id="GO:0005262">
    <property type="term" value="F:calcium channel activity"/>
    <property type="evidence" value="ECO:0007669"/>
    <property type="project" value="TreeGrafter"/>
</dbReference>
<evidence type="ECO:0000256" key="7">
    <source>
        <dbReference type="ARBA" id="ARBA00022729"/>
    </source>
</evidence>
<feature type="transmembrane region" description="Helical" evidence="15">
    <location>
        <begin position="2950"/>
        <end position="2977"/>
    </location>
</feature>
<feature type="transmembrane region" description="Helical" evidence="15">
    <location>
        <begin position="3532"/>
        <end position="3556"/>
    </location>
</feature>
<dbReference type="Pfam" id="PF00088">
    <property type="entry name" value="Trefoil"/>
    <property type="match status" value="1"/>
</dbReference>
<keyword evidence="4" id="KW-0964">Secreted</keyword>
<feature type="domain" description="Fibronectin type-III" evidence="17">
    <location>
        <begin position="1235"/>
        <end position="1331"/>
    </location>
</feature>
<feature type="transmembrane region" description="Helical" evidence="15">
    <location>
        <begin position="2636"/>
        <end position="2656"/>
    </location>
</feature>
<evidence type="ECO:0000313" key="22">
    <source>
        <dbReference type="Proteomes" id="UP001159428"/>
    </source>
</evidence>
<dbReference type="PROSITE" id="PS51448">
    <property type="entry name" value="P_TREFOIL_2"/>
    <property type="match status" value="1"/>
</dbReference>
<dbReference type="InterPro" id="IPR046338">
    <property type="entry name" value="GAIN_dom_sf"/>
</dbReference>
<dbReference type="Pfam" id="PF02010">
    <property type="entry name" value="REJ"/>
    <property type="match status" value="1"/>
</dbReference>
<feature type="transmembrane region" description="Helical" evidence="15">
    <location>
        <begin position="2885"/>
        <end position="2909"/>
    </location>
</feature>
<proteinExistence type="inferred from homology"/>
<dbReference type="Gene3D" id="4.10.530.10">
    <property type="entry name" value="Gamma-fibrinogen Carboxyl Terminal Fragment, domain 2"/>
    <property type="match status" value="1"/>
</dbReference>
<evidence type="ECO:0000256" key="6">
    <source>
        <dbReference type="ARBA" id="ARBA00022692"/>
    </source>
</evidence>
<evidence type="ECO:0000259" key="17">
    <source>
        <dbReference type="PROSITE" id="PS50853"/>
    </source>
</evidence>
<dbReference type="Gene3D" id="2.60.60.20">
    <property type="entry name" value="PLAT/LH2 domain"/>
    <property type="match status" value="1"/>
</dbReference>
<organism evidence="21 22">
    <name type="scientific">Pocillopora meandrina</name>
    <dbReference type="NCBI Taxonomy" id="46732"/>
    <lineage>
        <taxon>Eukaryota</taxon>
        <taxon>Metazoa</taxon>
        <taxon>Cnidaria</taxon>
        <taxon>Anthozoa</taxon>
        <taxon>Hexacorallia</taxon>
        <taxon>Scleractinia</taxon>
        <taxon>Astrocoeniina</taxon>
        <taxon>Pocilloporidae</taxon>
        <taxon>Pocillopora</taxon>
    </lineage>
</organism>
<feature type="transmembrane region" description="Helical" evidence="15">
    <location>
        <begin position="3469"/>
        <end position="3491"/>
    </location>
</feature>
<evidence type="ECO:0008006" key="23">
    <source>
        <dbReference type="Google" id="ProtNLM"/>
    </source>
</evidence>
<dbReference type="InterPro" id="IPR036056">
    <property type="entry name" value="Fibrinogen-like_C"/>
</dbReference>
<feature type="domain" description="Fibrinogen C-terminal" evidence="19">
    <location>
        <begin position="67"/>
        <end position="257"/>
    </location>
</feature>
<dbReference type="Gene3D" id="4.10.110.10">
    <property type="entry name" value="Spasmolytic Protein, domain 1"/>
    <property type="match status" value="1"/>
</dbReference>
<dbReference type="SUPFAM" id="SSF49723">
    <property type="entry name" value="Lipase/lipooxygenase domain (PLAT/LH2 domain)"/>
    <property type="match status" value="1"/>
</dbReference>
<evidence type="ECO:0000259" key="19">
    <source>
        <dbReference type="PROSITE" id="PS51406"/>
    </source>
</evidence>
<feature type="transmembrane region" description="Helical" evidence="15">
    <location>
        <begin position="3431"/>
        <end position="3449"/>
    </location>
</feature>
<dbReference type="CDD" id="cd00063">
    <property type="entry name" value="FN3"/>
    <property type="match status" value="9"/>
</dbReference>
<evidence type="ECO:0000256" key="8">
    <source>
        <dbReference type="ARBA" id="ARBA00022737"/>
    </source>
</evidence>
<dbReference type="SMART" id="SM00060">
    <property type="entry name" value="FN3"/>
    <property type="match status" value="12"/>
</dbReference>
<dbReference type="SMART" id="SM00303">
    <property type="entry name" value="GPS"/>
    <property type="match status" value="1"/>
</dbReference>
<feature type="domain" description="P-type" evidence="20">
    <location>
        <begin position="284"/>
        <end position="334"/>
    </location>
</feature>
<keyword evidence="7" id="KW-0732">Signal</keyword>
<dbReference type="InterPro" id="IPR032675">
    <property type="entry name" value="LRR_dom_sf"/>
</dbReference>
<accession>A0AAU9Y294</accession>
<dbReference type="PROSITE" id="PS50095">
    <property type="entry name" value="PLAT"/>
    <property type="match status" value="1"/>
</dbReference>
<dbReference type="PROSITE" id="PS51111">
    <property type="entry name" value="REJ"/>
    <property type="match status" value="1"/>
</dbReference>
<feature type="domain" description="Fibronectin type-III" evidence="17">
    <location>
        <begin position="938"/>
        <end position="1034"/>
    </location>
</feature>
<dbReference type="GO" id="GO:0050982">
    <property type="term" value="P:detection of mechanical stimulus"/>
    <property type="evidence" value="ECO:0007669"/>
    <property type="project" value="TreeGrafter"/>
</dbReference>